<protein>
    <recommendedName>
        <fullName evidence="1">GMT-like wHTH domain-containing protein</fullName>
    </recommendedName>
</protein>
<dbReference type="KEGG" id="chu:CHU_3679"/>
<dbReference type="OrthoDB" id="5318244at2"/>
<dbReference type="InterPro" id="IPR054339">
    <property type="entry name" value="GMT_wHTH"/>
</dbReference>
<dbReference type="NCBIfam" id="TIGR04474">
    <property type="entry name" value="tcm_partner"/>
    <property type="match status" value="1"/>
</dbReference>
<accession>A0A6N4SWV1</accession>
<gene>
    <name evidence="2" type="ordered locus">CHU_3679</name>
</gene>
<proteinExistence type="predicted"/>
<evidence type="ECO:0000313" key="3">
    <source>
        <dbReference type="Proteomes" id="UP000001822"/>
    </source>
</evidence>
<sequence>MPRDIHVKPFDEGTKAKLSIFQDYLREWLPVFISKRDIYWNNINIYDFFAGPGRDVAGVKGTPCIIIDELEPHLESIRNKNLKVNLYFNEYDKAKYELLNDHVLPKGNEQRDYYVQTESLDFKVAFQKRLAELTTNNSANLLFLDQNGIKHIGEETFKQIINIKRTDFLFFISSSTIKRFCEHPNILQHINLSSEDVEKTPYDQIHRLVLDYYKNLIPANKAYYLAPFSLKKNAGVYGLIFGSSHVLGMEKFLTTCWKVDPERGEANFDIDNDKINPGQINIFSGEISKPKKVEIFEKELEENITKGKIKTDKDVYLFTITNGFLPSHAKNVLKKLASSNKISKMKFNISSTICKIGASLTPIKLN</sequence>
<evidence type="ECO:0000313" key="2">
    <source>
        <dbReference type="EMBL" id="ABG60912.1"/>
    </source>
</evidence>
<organism evidence="2 3">
    <name type="scientific">Cytophaga hutchinsonii (strain ATCC 33406 / DSM 1761 / CIP 103989 / NBRC 15051 / NCIMB 9469 / D465)</name>
    <dbReference type="NCBI Taxonomy" id="269798"/>
    <lineage>
        <taxon>Bacteria</taxon>
        <taxon>Pseudomonadati</taxon>
        <taxon>Bacteroidota</taxon>
        <taxon>Cytophagia</taxon>
        <taxon>Cytophagales</taxon>
        <taxon>Cytophagaceae</taxon>
        <taxon>Cytophaga</taxon>
    </lineage>
</organism>
<dbReference type="InterPro" id="IPR031009">
    <property type="entry name" value="Tcm_partner"/>
</dbReference>
<reference evidence="2 3" key="1">
    <citation type="journal article" date="2007" name="Appl. Environ. Microbiol.">
        <title>Genome sequence of the cellulolytic gliding bacterium Cytophaga hutchinsonii.</title>
        <authorList>
            <person name="Xie G."/>
            <person name="Bruce D.C."/>
            <person name="Challacombe J.F."/>
            <person name="Chertkov O."/>
            <person name="Detter J.C."/>
            <person name="Gilna P."/>
            <person name="Han C.S."/>
            <person name="Lucas S."/>
            <person name="Misra M."/>
            <person name="Myers G.L."/>
            <person name="Richardson P."/>
            <person name="Tapia R."/>
            <person name="Thayer N."/>
            <person name="Thompson L.S."/>
            <person name="Brettin T.S."/>
            <person name="Henrissat B."/>
            <person name="Wilson D.B."/>
            <person name="McBride M.J."/>
        </authorList>
    </citation>
    <scope>NUCLEOTIDE SEQUENCE [LARGE SCALE GENOMIC DNA]</scope>
    <source>
        <strain evidence="3">ATCC 33406 / DSM 1761 / CIP 103989 / NBRC 15051 / NCIMB 9469 / D465</strain>
    </source>
</reference>
<dbReference type="AlphaFoldDB" id="A0A6N4SWV1"/>
<dbReference type="Proteomes" id="UP000001822">
    <property type="component" value="Chromosome"/>
</dbReference>
<dbReference type="EMBL" id="CP000383">
    <property type="protein sequence ID" value="ABG60912.1"/>
    <property type="molecule type" value="Genomic_DNA"/>
</dbReference>
<feature type="domain" description="GMT-like wHTH" evidence="1">
    <location>
        <begin position="272"/>
        <end position="343"/>
    </location>
</feature>
<name>A0A6N4SWV1_CYTH3</name>
<evidence type="ECO:0000259" key="1">
    <source>
        <dbReference type="Pfam" id="PF22560"/>
    </source>
</evidence>
<keyword evidence="3" id="KW-1185">Reference proteome</keyword>
<dbReference type="Pfam" id="PF22560">
    <property type="entry name" value="GMT-wHTH"/>
    <property type="match status" value="1"/>
</dbReference>
<dbReference type="RefSeq" id="WP_011587017.1">
    <property type="nucleotide sequence ID" value="NC_008255.1"/>
</dbReference>